<dbReference type="GO" id="GO:0007165">
    <property type="term" value="P:signal transduction"/>
    <property type="evidence" value="ECO:0007669"/>
    <property type="project" value="InterPro"/>
</dbReference>
<feature type="region of interest" description="Disordered" evidence="2">
    <location>
        <begin position="214"/>
        <end position="309"/>
    </location>
</feature>
<keyword evidence="5" id="KW-1185">Reference proteome</keyword>
<dbReference type="GO" id="GO:0005933">
    <property type="term" value="C:cellular bud"/>
    <property type="evidence" value="ECO:0007669"/>
    <property type="project" value="UniProtKB-ARBA"/>
</dbReference>
<evidence type="ECO:0000259" key="3">
    <source>
        <dbReference type="PROSITE" id="PS50238"/>
    </source>
</evidence>
<organism evidence="4 5">
    <name type="scientific">Eeniella nana</name>
    <name type="common">Yeast</name>
    <name type="synonym">Brettanomyces nanus</name>
    <dbReference type="NCBI Taxonomy" id="13502"/>
    <lineage>
        <taxon>Eukaryota</taxon>
        <taxon>Fungi</taxon>
        <taxon>Dikarya</taxon>
        <taxon>Ascomycota</taxon>
        <taxon>Saccharomycotina</taxon>
        <taxon>Pichiomycetes</taxon>
        <taxon>Pichiales</taxon>
        <taxon>Pichiaceae</taxon>
        <taxon>Brettanomyces</taxon>
    </lineage>
</organism>
<dbReference type="InterPro" id="IPR050729">
    <property type="entry name" value="Rho-GAP"/>
</dbReference>
<evidence type="ECO:0000256" key="1">
    <source>
        <dbReference type="ARBA" id="ARBA00022468"/>
    </source>
</evidence>
<feature type="compositionally biased region" description="Low complexity" evidence="2">
    <location>
        <begin position="294"/>
        <end position="309"/>
    </location>
</feature>
<dbReference type="SMART" id="SM00324">
    <property type="entry name" value="RhoGAP"/>
    <property type="match status" value="1"/>
</dbReference>
<dbReference type="EMBL" id="CP064815">
    <property type="protein sequence ID" value="QPG77179.1"/>
    <property type="molecule type" value="Genomic_DNA"/>
</dbReference>
<evidence type="ECO:0000256" key="2">
    <source>
        <dbReference type="SAM" id="MobiDB-lite"/>
    </source>
</evidence>
<dbReference type="PROSITE" id="PS50238">
    <property type="entry name" value="RHOGAP"/>
    <property type="match status" value="1"/>
</dbReference>
<proteinExistence type="predicted"/>
<feature type="compositionally biased region" description="Polar residues" evidence="2">
    <location>
        <begin position="179"/>
        <end position="191"/>
    </location>
</feature>
<dbReference type="Proteomes" id="UP000662931">
    <property type="component" value="Chromosome 4"/>
</dbReference>
<feature type="compositionally biased region" description="Polar residues" evidence="2">
    <location>
        <begin position="678"/>
        <end position="699"/>
    </location>
</feature>
<feature type="compositionally biased region" description="Polar residues" evidence="2">
    <location>
        <begin position="228"/>
        <end position="244"/>
    </location>
</feature>
<feature type="compositionally biased region" description="Polar residues" evidence="2">
    <location>
        <begin position="38"/>
        <end position="47"/>
    </location>
</feature>
<dbReference type="GO" id="GO:0005096">
    <property type="term" value="F:GTPase activator activity"/>
    <property type="evidence" value="ECO:0007669"/>
    <property type="project" value="UniProtKB-KW"/>
</dbReference>
<dbReference type="AlphaFoldDB" id="A0A875SCJ4"/>
<dbReference type="OrthoDB" id="185175at2759"/>
<dbReference type="Pfam" id="PF00620">
    <property type="entry name" value="RhoGAP"/>
    <property type="match status" value="1"/>
</dbReference>
<dbReference type="RefSeq" id="XP_038780744.1">
    <property type="nucleotide sequence ID" value="XM_038924816.1"/>
</dbReference>
<dbReference type="GeneID" id="62197985"/>
<feature type="compositionally biased region" description="Low complexity" evidence="2">
    <location>
        <begin position="651"/>
        <end position="672"/>
    </location>
</feature>
<dbReference type="InterPro" id="IPR000198">
    <property type="entry name" value="RhoGAP_dom"/>
</dbReference>
<feature type="compositionally biased region" description="Basic and acidic residues" evidence="2">
    <location>
        <begin position="246"/>
        <end position="262"/>
    </location>
</feature>
<feature type="region of interest" description="Disordered" evidence="2">
    <location>
        <begin position="172"/>
        <end position="197"/>
    </location>
</feature>
<dbReference type="SUPFAM" id="SSF48350">
    <property type="entry name" value="GTPase activation domain, GAP"/>
    <property type="match status" value="1"/>
</dbReference>
<dbReference type="KEGG" id="bnn:FOA43_004585"/>
<feature type="region of interest" description="Disordered" evidence="2">
    <location>
        <begin position="648"/>
        <end position="699"/>
    </location>
</feature>
<feature type="domain" description="Rho-GAP" evidence="3">
    <location>
        <begin position="810"/>
        <end position="1011"/>
    </location>
</feature>
<dbReference type="InterPro" id="IPR008936">
    <property type="entry name" value="Rho_GTPase_activation_prot"/>
</dbReference>
<dbReference type="PANTHER" id="PTHR23176">
    <property type="entry name" value="RHO/RAC/CDC GTPASE-ACTIVATING PROTEIN"/>
    <property type="match status" value="1"/>
</dbReference>
<dbReference type="GO" id="GO:0005938">
    <property type="term" value="C:cell cortex"/>
    <property type="evidence" value="ECO:0007669"/>
    <property type="project" value="UniProtKB-ARBA"/>
</dbReference>
<evidence type="ECO:0000313" key="4">
    <source>
        <dbReference type="EMBL" id="QPG77179.1"/>
    </source>
</evidence>
<protein>
    <recommendedName>
        <fullName evidence="3">Rho-GAP domain-containing protein</fullName>
    </recommendedName>
</protein>
<feature type="compositionally biased region" description="Pro residues" evidence="2">
    <location>
        <begin position="283"/>
        <end position="293"/>
    </location>
</feature>
<gene>
    <name evidence="4" type="ORF">FOA43_004585</name>
</gene>
<dbReference type="Gene3D" id="1.10.555.10">
    <property type="entry name" value="Rho GTPase activation protein"/>
    <property type="match status" value="1"/>
</dbReference>
<accession>A0A875SCJ4</accession>
<evidence type="ECO:0000313" key="5">
    <source>
        <dbReference type="Proteomes" id="UP000662931"/>
    </source>
</evidence>
<feature type="region of interest" description="Disordered" evidence="2">
    <location>
        <begin position="1"/>
        <end position="53"/>
    </location>
</feature>
<sequence>MESSVSVTPPSPPPPRQRYGVTSHLDPDSSAGSIPVDYSSSPPSGTDVSEEMDLGSVHEFVRLPMQEFNRDLEVQSKAEDPRIVHLETENTRLKEQIQNFAFEMKQKDDVISSLQVQLGKKSTSSDPANEIELPERSERRAVIRDSVVSAASSSYSKLSPIKVIPRSPVHIVANPLTPPSQTQRSSTNSTLLEPAELHPDSVSQVLIGKVLARSRSNSRHASPVRPTNAGNSLTFHNSSKATEPSSDDRFEFEKKPQDRLPDRSPSLHSTQSEFLSPRINAPSLPPPRPPSSPLSPSSPGNWERTTSSSSDVSVSIAASGAAAATVGELASSINNGSQSSLLAPHGISPRRMGSPLRQTVTRPFQMGEPLSSDPLIMLPPPSRKARHTQQAHQIPHDVSPSLGLSTGSAQYDYLVNSIDTTVISVYSVLDPEALMGSEEDDFTIQFMVNSSERDGELIPLYMVKKRYSQLLTMDLDIRREMFVNLPKLPDTSHFLKIDPTNWDTQKTIVRMYVAELCRVMRQNKRASVWKLFTEYFNPDEDHDMSKREGFFVSVGSRGLKKSYKLIRLEYDTIEHLICIEDLHSKLRDVMSVAEIVVTRDGQILTVSKRKKRTFKTNHHWTLYCESGPDAEEWYKLLTTSAREMEQISPISASGSSVMDGASVSSSSRASPSPRRKNFSQARDSLKSGLTPSTSSNDSSKWFGLRLSRDTLHIPHSTSSTSSALAVDTVGMGSNMSSPQSKASIGRFSRSADSLNPKGGVLEFKAMAYEGTSVMASPTSQKTASPLLEHPRVMETGVFQKIEELPKYFGSTLEQAYETCPKYKISGCPVPSIVYRCITYLDEKNAVFNEGIFRLNGMMSEVNKLQRIFNDQGDCDFVRLESPPDVHSIATLLKRFLRTLHITIIPESEAKMLLQLTMSTGYDADTVKKFKQVLGSLPKLNHDVLYVLFRYFQEVLKFRELNKMSVGALSVLMAPNLTPFDGAKEICSELLINYSYYFEDGKIITAEERSKV</sequence>
<keyword evidence="1" id="KW-0343">GTPase activation</keyword>
<name>A0A875SCJ4_EENNA</name>
<reference evidence="4" key="1">
    <citation type="submission" date="2020-10" db="EMBL/GenBank/DDBJ databases">
        <authorList>
            <person name="Roach M.J.R."/>
        </authorList>
    </citation>
    <scope>NUCLEOTIDE SEQUENCE</scope>
    <source>
        <strain evidence="4">CBS 1945</strain>
    </source>
</reference>
<dbReference type="PANTHER" id="PTHR23176:SF0">
    <property type="entry name" value="RHO GTPASE ACTIVATING PROTEIN AT 19D, ISOFORM D"/>
    <property type="match status" value="1"/>
</dbReference>